<gene>
    <name evidence="1" type="ORF">Desgi_4621</name>
</gene>
<accession>R4KKW8</accession>
<evidence type="ECO:0000313" key="2">
    <source>
        <dbReference type="Proteomes" id="UP000013520"/>
    </source>
</evidence>
<organism evidence="1 2">
    <name type="scientific">Desulfoscipio gibsoniae DSM 7213</name>
    <dbReference type="NCBI Taxonomy" id="767817"/>
    <lineage>
        <taxon>Bacteria</taxon>
        <taxon>Bacillati</taxon>
        <taxon>Bacillota</taxon>
        <taxon>Clostridia</taxon>
        <taxon>Eubacteriales</taxon>
        <taxon>Desulfallaceae</taxon>
        <taxon>Desulfoscipio</taxon>
    </lineage>
</organism>
<proteinExistence type="predicted"/>
<dbReference type="STRING" id="767817.Desgi_4621"/>
<evidence type="ECO:0000313" key="1">
    <source>
        <dbReference type="EMBL" id="AGL03848.1"/>
    </source>
</evidence>
<dbReference type="RefSeq" id="WP_006522308.1">
    <property type="nucleotide sequence ID" value="NC_021184.1"/>
</dbReference>
<sequence length="32" mass="3466">MTTAEPDDDMVEVAMTALKAVLSENRGEVSVR</sequence>
<dbReference type="AlphaFoldDB" id="R4KKW8"/>
<dbReference type="InterPro" id="IPR010787">
    <property type="entry name" value="DUF1385"/>
</dbReference>
<dbReference type="EMBL" id="CP003273">
    <property type="protein sequence ID" value="AGL03848.1"/>
    <property type="molecule type" value="Genomic_DNA"/>
</dbReference>
<keyword evidence="2" id="KW-1185">Reference proteome</keyword>
<dbReference type="KEGG" id="dgi:Desgi_4621"/>
<dbReference type="HOGENOM" id="CLU_3389102_0_0_9"/>
<reference evidence="1 2" key="1">
    <citation type="submission" date="2012-01" db="EMBL/GenBank/DDBJ databases">
        <title>Complete sequence of Desulfotomaculum gibsoniae DSM 7213.</title>
        <authorList>
            <consortium name="US DOE Joint Genome Institute"/>
            <person name="Lucas S."/>
            <person name="Han J."/>
            <person name="Lapidus A."/>
            <person name="Cheng J.-F."/>
            <person name="Goodwin L."/>
            <person name="Pitluck S."/>
            <person name="Peters L."/>
            <person name="Ovchinnikova G."/>
            <person name="Teshima H."/>
            <person name="Detter J.C."/>
            <person name="Han C."/>
            <person name="Tapia R."/>
            <person name="Land M."/>
            <person name="Hauser L."/>
            <person name="Kyrpides N."/>
            <person name="Ivanova N."/>
            <person name="Pagani I."/>
            <person name="Parshina S."/>
            <person name="Plugge C."/>
            <person name="Muyzer G."/>
            <person name="Kuever J."/>
            <person name="Ivanova A."/>
            <person name="Nazina T."/>
            <person name="Klenk H.-P."/>
            <person name="Brambilla E."/>
            <person name="Spring S."/>
            <person name="Stams A.F."/>
            <person name="Woyke T."/>
        </authorList>
    </citation>
    <scope>NUCLEOTIDE SEQUENCE [LARGE SCALE GENOMIC DNA]</scope>
    <source>
        <strain evidence="1 2">DSM 7213</strain>
    </source>
</reference>
<dbReference type="OrthoDB" id="9784805at2"/>
<dbReference type="Pfam" id="PF07136">
    <property type="entry name" value="DUF1385"/>
    <property type="match status" value="1"/>
</dbReference>
<dbReference type="Proteomes" id="UP000013520">
    <property type="component" value="Chromosome"/>
</dbReference>
<name>R4KKW8_9FIRM</name>
<protein>
    <submittedName>
        <fullName evidence="1">Putative metal-dependent enzyme</fullName>
    </submittedName>
</protein>